<dbReference type="Proteomes" id="UP001310594">
    <property type="component" value="Unassembled WGS sequence"/>
</dbReference>
<evidence type="ECO:0000313" key="2">
    <source>
        <dbReference type="EMBL" id="KAK5707485.1"/>
    </source>
</evidence>
<feature type="compositionally biased region" description="Polar residues" evidence="1">
    <location>
        <begin position="169"/>
        <end position="187"/>
    </location>
</feature>
<comment type="caution">
    <text evidence="2">The sequence shown here is derived from an EMBL/GenBank/DDBJ whole genome shotgun (WGS) entry which is preliminary data.</text>
</comment>
<feature type="compositionally biased region" description="Polar residues" evidence="1">
    <location>
        <begin position="48"/>
        <end position="61"/>
    </location>
</feature>
<protein>
    <submittedName>
        <fullName evidence="2">Uncharacterized protein</fullName>
    </submittedName>
</protein>
<evidence type="ECO:0000313" key="3">
    <source>
        <dbReference type="Proteomes" id="UP001310594"/>
    </source>
</evidence>
<gene>
    <name evidence="2" type="ORF">LTR97_000019</name>
</gene>
<accession>A0AAN7WIK6</accession>
<proteinExistence type="predicted"/>
<sequence length="226" mass="23776">MPLAVYTGNAPHAAELLSIQRTGSSRYRNGDVGTRQLMHPGRRGTGGQEQQSPVATDSQGVQHDREGPPSDNTVESGPSVTEQQMDLQAEQPSSFADEPYSPTAQPDHRGQPITGSSRECGMMCDDPEEAVDGTRQANTNQSGGPRAPDGPESRDEIAAIESPGAGPAQSHQAQRQPIGQAESSQTAAEGDNEEARRQPVPREARLDSSANALTGGSNAVTVQATR</sequence>
<evidence type="ECO:0000256" key="1">
    <source>
        <dbReference type="SAM" id="MobiDB-lite"/>
    </source>
</evidence>
<feature type="compositionally biased region" description="Polar residues" evidence="1">
    <location>
        <begin position="70"/>
        <end position="94"/>
    </location>
</feature>
<organism evidence="2 3">
    <name type="scientific">Elasticomyces elasticus</name>
    <dbReference type="NCBI Taxonomy" id="574655"/>
    <lineage>
        <taxon>Eukaryota</taxon>
        <taxon>Fungi</taxon>
        <taxon>Dikarya</taxon>
        <taxon>Ascomycota</taxon>
        <taxon>Pezizomycotina</taxon>
        <taxon>Dothideomycetes</taxon>
        <taxon>Dothideomycetidae</taxon>
        <taxon>Mycosphaerellales</taxon>
        <taxon>Teratosphaeriaceae</taxon>
        <taxon>Elasticomyces</taxon>
    </lineage>
</organism>
<feature type="region of interest" description="Disordered" evidence="1">
    <location>
        <begin position="21"/>
        <end position="226"/>
    </location>
</feature>
<feature type="compositionally biased region" description="Polar residues" evidence="1">
    <location>
        <begin position="208"/>
        <end position="226"/>
    </location>
</feature>
<dbReference type="EMBL" id="JAVRQU010000001">
    <property type="protein sequence ID" value="KAK5707485.1"/>
    <property type="molecule type" value="Genomic_DNA"/>
</dbReference>
<dbReference type="AlphaFoldDB" id="A0AAN7WIK6"/>
<name>A0AAN7WIK6_9PEZI</name>
<feature type="compositionally biased region" description="Basic and acidic residues" evidence="1">
    <location>
        <begin position="193"/>
        <end position="206"/>
    </location>
</feature>
<reference evidence="2" key="1">
    <citation type="submission" date="2023-08" db="EMBL/GenBank/DDBJ databases">
        <title>Black Yeasts Isolated from many extreme environments.</title>
        <authorList>
            <person name="Coleine C."/>
            <person name="Stajich J.E."/>
            <person name="Selbmann L."/>
        </authorList>
    </citation>
    <scope>NUCLEOTIDE SEQUENCE</scope>
    <source>
        <strain evidence="2">CCFEE 5810</strain>
    </source>
</reference>